<protein>
    <submittedName>
        <fullName evidence="4">Xanthine dehydrogenase family protein molybdopterin-binding subunit</fullName>
    </submittedName>
</protein>
<dbReference type="PANTHER" id="PTHR11908:SF132">
    <property type="entry name" value="ALDEHYDE OXIDASE 1-RELATED"/>
    <property type="match status" value="1"/>
</dbReference>
<reference evidence="4" key="1">
    <citation type="submission" date="2022-06" db="EMBL/GenBank/DDBJ databases">
        <title>Complete genome sequence and characterization of Cupriavidus gilardii QJ1 isolated from contaminating cells.</title>
        <authorList>
            <person name="Qi J."/>
        </authorList>
    </citation>
    <scope>NUCLEOTIDE SEQUENCE</scope>
    <source>
        <strain evidence="4">QJ1</strain>
    </source>
</reference>
<keyword evidence="2" id="KW-0560">Oxidoreductase</keyword>
<dbReference type="SMART" id="SM01008">
    <property type="entry name" value="Ald_Xan_dh_C"/>
    <property type="match status" value="1"/>
</dbReference>
<dbReference type="Gene3D" id="3.90.1170.50">
    <property type="entry name" value="Aldehyde oxidase/xanthine dehydrogenase, a/b hammerhead"/>
    <property type="match status" value="1"/>
</dbReference>
<dbReference type="RefSeq" id="WP_252252298.1">
    <property type="nucleotide sequence ID" value="NZ_CP098735.1"/>
</dbReference>
<evidence type="ECO:0000259" key="3">
    <source>
        <dbReference type="SMART" id="SM01008"/>
    </source>
</evidence>
<dbReference type="EMBL" id="CP098735">
    <property type="protein sequence ID" value="USE78244.1"/>
    <property type="molecule type" value="Genomic_DNA"/>
</dbReference>
<dbReference type="InterPro" id="IPR008274">
    <property type="entry name" value="AldOxase/xan_DH_MoCoBD1"/>
</dbReference>
<dbReference type="InterPro" id="IPR046867">
    <property type="entry name" value="AldOxase/xan_DH_MoCoBD2"/>
</dbReference>
<dbReference type="Pfam" id="PF02738">
    <property type="entry name" value="MoCoBD_1"/>
    <property type="match status" value="1"/>
</dbReference>
<dbReference type="SUPFAM" id="SSF56003">
    <property type="entry name" value="Molybdenum cofactor-binding domain"/>
    <property type="match status" value="1"/>
</dbReference>
<dbReference type="Pfam" id="PF20256">
    <property type="entry name" value="MoCoBD_2"/>
    <property type="match status" value="1"/>
</dbReference>
<dbReference type="PANTHER" id="PTHR11908">
    <property type="entry name" value="XANTHINE DEHYDROGENASE"/>
    <property type="match status" value="1"/>
</dbReference>
<dbReference type="Gene3D" id="3.30.365.10">
    <property type="entry name" value="Aldehyde oxidase/xanthine dehydrogenase, molybdopterin binding domain"/>
    <property type="match status" value="4"/>
</dbReference>
<dbReference type="InterPro" id="IPR016208">
    <property type="entry name" value="Ald_Oxase/xanthine_DH-like"/>
</dbReference>
<dbReference type="InterPro" id="IPR037165">
    <property type="entry name" value="AldOxase/xan_DH_Mopterin-bd_sf"/>
</dbReference>
<feature type="domain" description="Aldehyde oxidase/xanthine dehydrogenase a/b hammerhead" evidence="3">
    <location>
        <begin position="37"/>
        <end position="150"/>
    </location>
</feature>
<keyword evidence="5" id="KW-1185">Reference proteome</keyword>
<dbReference type="InterPro" id="IPR036856">
    <property type="entry name" value="Ald_Oxase/Xan_DH_a/b_sf"/>
</dbReference>
<evidence type="ECO:0000256" key="2">
    <source>
        <dbReference type="ARBA" id="ARBA00023002"/>
    </source>
</evidence>
<organism evidence="4 5">
    <name type="scientific">Cupriavidus gilardii</name>
    <dbReference type="NCBI Taxonomy" id="82541"/>
    <lineage>
        <taxon>Bacteria</taxon>
        <taxon>Pseudomonadati</taxon>
        <taxon>Pseudomonadota</taxon>
        <taxon>Betaproteobacteria</taxon>
        <taxon>Burkholderiales</taxon>
        <taxon>Burkholderiaceae</taxon>
        <taxon>Cupriavidus</taxon>
    </lineage>
</organism>
<evidence type="ECO:0000256" key="1">
    <source>
        <dbReference type="ARBA" id="ARBA00022505"/>
    </source>
</evidence>
<name>A0ABY4VM09_9BURK</name>
<gene>
    <name evidence="4" type="ORF">NDR89_04230</name>
</gene>
<accession>A0ABY4VM09</accession>
<keyword evidence="1" id="KW-0500">Molybdenum</keyword>
<dbReference type="Pfam" id="PF01315">
    <property type="entry name" value="Ald_Xan_dh_C"/>
    <property type="match status" value="1"/>
</dbReference>
<dbReference type="SUPFAM" id="SSF54665">
    <property type="entry name" value="CO dehydrogenase molybdoprotein N-domain-like"/>
    <property type="match status" value="1"/>
</dbReference>
<proteinExistence type="predicted"/>
<dbReference type="Proteomes" id="UP001056648">
    <property type="component" value="Chromosome 1"/>
</dbReference>
<sequence length="759" mass="81817">MDELQQRQNTAWSMGQNAGQQWIGAPVDRVEGRLKVTGRAVYACDHVPNGPLAYGYLVESTIARGRIAAIDTEDAAQMPGVILIVTHRNAPAQSPYGPPKVARRFERPKPMLDSDQVRHYGQPVALVIADSFEAARDAAARVRVRYAPEWGGKFDMTAELRNAYVPDGINAGMPHDTAVGDFDAAFAAAPVRIDATYTTPYEHVNPMEPHGTIAQWSGDRLLIHTSTQMVDTCRIAVSRTLNLPTGNVRVVCKHVGGGFGSKVPTHADAILAAIGARMTGRPVKVALTRQQMFANTNHRTETRQRIRLAAGRDGRMTALAHDVIEQTAMYDEFAEQTAAFTRSLYAAPNRRTSHRLVRLDLPPSDIMRAPGEAPGALALECAVDELAHALRMDPIELRIRNEPRVDPERNVPFSTRGLVACMREGAERFGWSRRPTTPGNMRDGRWLIGYGMSAAIRPNYLQASKAEVTLYRDATARVRLSMTDIGTGTYTILTQIAAQSLGLPLQAVQVEMGDSDFPPTPGSGGSWGAASTGSAVFNTCAALCRRLAEVASADRASPLFGTDPAQARLADGRLHAGGRSEPIGALLARAMPDGLGVIGEVQRGPEYQTYSQHAYGAHFAEVGVDIDSGEIRLRRMLGVFAAGRILNPKTARSQMIGGMIWGVGAALMEETMVDPRYGAFVNRDLAGYHVPAHADIPAIDAVFLDEYDDKANPLGAKGVGELGICGAGASLANAVFNATGIRLRSYPLTLDKVLDGMQA</sequence>
<evidence type="ECO:0000313" key="4">
    <source>
        <dbReference type="EMBL" id="USE78244.1"/>
    </source>
</evidence>
<evidence type="ECO:0000313" key="5">
    <source>
        <dbReference type="Proteomes" id="UP001056648"/>
    </source>
</evidence>
<dbReference type="InterPro" id="IPR000674">
    <property type="entry name" value="Ald_Oxase/Xan_DH_a/b"/>
</dbReference>